<dbReference type="EMBL" id="KC662249">
    <property type="protein sequence ID" value="AGM15338.1"/>
    <property type="molecule type" value="Genomic_DNA"/>
</dbReference>
<dbReference type="Proteomes" id="UP000204225">
    <property type="component" value="Segment"/>
</dbReference>
<name>A0AC59EWK7_9VIRU</name>
<keyword evidence="1" id="KW-0540">Nuclease</keyword>
<keyword evidence="2" id="KW-1185">Reference proteome</keyword>
<sequence>MGIPYYFANLIRTHKKIVIDLSSIGNIQNLYIDSNSIIYDAIDFSLFQNKSQFENHIIQTVIDKIELIITTIKPTKNIILAFDGVPPFAKLNQQKNRRYKTSYQSTLFSKNVPWDTTAITPGTEFMDKLNDTLKNHFGDKYKSNNLILSLTDIPGEGEHKLFEFVRNNNHKHDNTVIYGMDSDLIMLSLNHKKYTNSIYLYRETPHFISSLDSTLDPAKEYFIDINHLADQIYHLLTDKTFDPEKQSIEAYYNKISDYILICFLLGNDFNEHFPAINLRNNGITILLDLYREIFGVSQNIIKDGEINWVNFKKYIFKLANNEHQFIKENYKIRDRLSKKFYPETTDEEKELKFNTTPSWERNIEQFINPHEKHWQYRYYHSLFHIDTDKDTNALASVCNNYLMTLQWTFYYYSRDCVSWKHSYQYHYPPLLEDLYKNIPYFNSELVIPVDKSIIHPHLLLAYVLPRNSLNLIPNTKISRFLIKNYPDHYKEDFKFQYAFCRYFWEGHVMFPEIDFQQFSNDINKLI</sequence>
<accession>A0AC59EWK7</accession>
<keyword evidence="1" id="KW-0378">Hydrolase</keyword>
<organism evidence="1 2">
    <name type="scientific">Phaeocystis globosa virus PgV-16T</name>
    <dbReference type="NCBI Taxonomy" id="3071227"/>
    <lineage>
        <taxon>Viruses</taxon>
        <taxon>Varidnaviria</taxon>
        <taxon>Bamfordvirae</taxon>
        <taxon>Nucleocytoviricota</taxon>
        <taxon>Megaviricetes</taxon>
        <taxon>Imitervirales</taxon>
        <taxon>Mesomimiviridae</taxon>
        <taxon>Tethysvirus</taxon>
        <taxon>Tethysvirus hollandense</taxon>
    </lineage>
</organism>
<gene>
    <name evidence="1" type="ORF">PGCG_00026</name>
</gene>
<proteinExistence type="predicted"/>
<reference evidence="1 2" key="1">
    <citation type="journal article" date="2013" name="Proc. Natl. Acad. Sci. U.S.A.">
        <title>Genome of Phaeocystis globosa virus PgV-16T highlights the common ancestry of the largest known DNA viruses infecting eukaryotes.</title>
        <authorList>
            <person name="Santini S."/>
            <person name="Jeudy S."/>
            <person name="Bartoli J."/>
            <person name="Poirot O."/>
            <person name="Lescot M."/>
            <person name="Abergel C."/>
            <person name="Barbe V."/>
            <person name="Wommack K.E."/>
            <person name="Noordeloos A.A."/>
            <person name="Brussaard C.P."/>
            <person name="Claverie J.M."/>
        </authorList>
    </citation>
    <scope>NUCLEOTIDE SEQUENCE [LARGE SCALE GENOMIC DNA]</scope>
    <source>
        <strain evidence="1 2">16T</strain>
    </source>
</reference>
<evidence type="ECO:0000313" key="1">
    <source>
        <dbReference type="EMBL" id="AGM15338.1"/>
    </source>
</evidence>
<protein>
    <submittedName>
        <fullName evidence="1">XRN family 5'-3' exonuclease</fullName>
    </submittedName>
</protein>
<evidence type="ECO:0000313" key="2">
    <source>
        <dbReference type="Proteomes" id="UP000204225"/>
    </source>
</evidence>
<keyword evidence="1" id="KW-0269">Exonuclease</keyword>